<evidence type="ECO:0000256" key="1">
    <source>
        <dbReference type="PROSITE-ProRule" id="PRU00191"/>
    </source>
</evidence>
<dbReference type="SUPFAM" id="SSF52799">
    <property type="entry name" value="(Phosphotyrosine protein) phosphatases II"/>
    <property type="match status" value="1"/>
</dbReference>
<evidence type="ECO:0000259" key="3">
    <source>
        <dbReference type="PROSITE" id="PS50001"/>
    </source>
</evidence>
<dbReference type="GO" id="GO:0050839">
    <property type="term" value="F:cell adhesion molecule binding"/>
    <property type="evidence" value="ECO:0007669"/>
    <property type="project" value="TreeGrafter"/>
</dbReference>
<dbReference type="Pfam" id="PF00102">
    <property type="entry name" value="Y_phosphatase"/>
    <property type="match status" value="1"/>
</dbReference>
<dbReference type="InterPro" id="IPR003595">
    <property type="entry name" value="Tyr_Pase_cat"/>
</dbReference>
<reference evidence="6" key="1">
    <citation type="submission" date="2020-06" db="EMBL/GenBank/DDBJ databases">
        <title>Draft genome of Bugula neritina, a colonial animal packing powerful symbionts and potential medicines.</title>
        <authorList>
            <person name="Rayko M."/>
        </authorList>
    </citation>
    <scope>NUCLEOTIDE SEQUENCE [LARGE SCALE GENOMIC DNA]</scope>
    <source>
        <strain evidence="6">Kwan_BN1</strain>
    </source>
</reference>
<dbReference type="SMART" id="SM00194">
    <property type="entry name" value="PTPc"/>
    <property type="match status" value="1"/>
</dbReference>
<protein>
    <submittedName>
        <fullName evidence="6">Csw</fullName>
    </submittedName>
</protein>
<dbReference type="PANTHER" id="PTHR46559:SF3">
    <property type="entry name" value="TYROSINE-PROTEIN PHOSPHATASE NON-RECEPTOR TYPE"/>
    <property type="match status" value="1"/>
</dbReference>
<dbReference type="CDD" id="cd09931">
    <property type="entry name" value="SH2_C-SH2_SHP_like"/>
    <property type="match status" value="1"/>
</dbReference>
<dbReference type="SUPFAM" id="SSF55550">
    <property type="entry name" value="SH2 domain"/>
    <property type="match status" value="2"/>
</dbReference>
<evidence type="ECO:0000259" key="4">
    <source>
        <dbReference type="PROSITE" id="PS50055"/>
    </source>
</evidence>
<dbReference type="InterPro" id="IPR000242">
    <property type="entry name" value="PTP_cat"/>
</dbReference>
<dbReference type="GO" id="GO:0070374">
    <property type="term" value="P:positive regulation of ERK1 and ERK2 cascade"/>
    <property type="evidence" value="ECO:0007669"/>
    <property type="project" value="TreeGrafter"/>
</dbReference>
<accession>A0A7J7JI15</accession>
<feature type="compositionally biased region" description="Low complexity" evidence="2">
    <location>
        <begin position="463"/>
        <end position="472"/>
    </location>
</feature>
<dbReference type="GO" id="GO:0005737">
    <property type="term" value="C:cytoplasm"/>
    <property type="evidence" value="ECO:0007669"/>
    <property type="project" value="TreeGrafter"/>
</dbReference>
<dbReference type="Proteomes" id="UP000593567">
    <property type="component" value="Unassembled WGS sequence"/>
</dbReference>
<sequence>MLSNSRWFHPNISGHEAERLLMEKGYDGSFLARPSEGTPGNSTLCVRRDSEVTHIKIQNQGDFYDLFDGSQFASLAELVQHYFEGSGQEADKMLNEKGKTGSFLVRESKSQPGNYVLSIKTEDVIKHIHIRFQNNSYDIGGGERFDNLSDLIEHYKQNPMVEISGAVVQLKQPLHTSRFLVSDIEDRVKKLQEDHGMSANKGGFWDEFEELQQQECKHLFSRKIGQKEENRSKNRYKNILPFDHTRVILDSASPEYDYINANFIEASNKCAKYWPDANKVMPVPHPDGVGPVITILNLSEEVSSDYIMRELEVSCESEEKRRIYQFQFRSWPDHGVPKDPGCVLDFLRKINEKQNNIKDAGPIVVHCSAGIGRTGTFIVIDIILTQLQVYGLDCDIDIQRAILNVRSQRSGMVQTEAQYKFVYLAIQHYKETVSQRRIAERLSHNREYTNLKYASEAAGGQGSTSNLSSSAARKSKSKAPSS</sequence>
<dbReference type="AlphaFoldDB" id="A0A7J7JI15"/>
<evidence type="ECO:0000259" key="5">
    <source>
        <dbReference type="PROSITE" id="PS50056"/>
    </source>
</evidence>
<keyword evidence="7" id="KW-1185">Reference proteome</keyword>
<comment type="caution">
    <text evidence="6">The sequence shown here is derived from an EMBL/GenBank/DDBJ whole genome shotgun (WGS) entry which is preliminary data.</text>
</comment>
<evidence type="ECO:0000313" key="6">
    <source>
        <dbReference type="EMBL" id="KAF6025251.1"/>
    </source>
</evidence>
<feature type="domain" description="Tyrosine-protein phosphatase" evidence="4">
    <location>
        <begin position="204"/>
        <end position="429"/>
    </location>
</feature>
<gene>
    <name evidence="6" type="ORF">EB796_016461</name>
</gene>
<feature type="domain" description="Tyrosine specific protein phosphatases" evidence="5">
    <location>
        <begin position="344"/>
        <end position="420"/>
    </location>
</feature>
<evidence type="ECO:0000256" key="2">
    <source>
        <dbReference type="SAM" id="MobiDB-lite"/>
    </source>
</evidence>
<dbReference type="Gene3D" id="3.30.505.10">
    <property type="entry name" value="SH2 domain"/>
    <property type="match status" value="2"/>
</dbReference>
<feature type="compositionally biased region" description="Basic residues" evidence="2">
    <location>
        <begin position="473"/>
        <end position="482"/>
    </location>
</feature>
<dbReference type="GO" id="GO:0004726">
    <property type="term" value="F:non-membrane spanning protein tyrosine phosphatase activity"/>
    <property type="evidence" value="ECO:0007669"/>
    <property type="project" value="TreeGrafter"/>
</dbReference>
<feature type="domain" description="SH2" evidence="3">
    <location>
        <begin position="7"/>
        <end position="174"/>
    </location>
</feature>
<dbReference type="PRINTS" id="PR00401">
    <property type="entry name" value="SH2DOMAIN"/>
</dbReference>
<keyword evidence="1" id="KW-0727">SH2 domain</keyword>
<feature type="region of interest" description="Disordered" evidence="2">
    <location>
        <begin position="453"/>
        <end position="482"/>
    </location>
</feature>
<proteinExistence type="predicted"/>
<dbReference type="Gene3D" id="3.90.190.10">
    <property type="entry name" value="Protein tyrosine phosphatase superfamily"/>
    <property type="match status" value="2"/>
</dbReference>
<dbReference type="SMART" id="SM00404">
    <property type="entry name" value="PTPc_motif"/>
    <property type="match status" value="1"/>
</dbReference>
<dbReference type="InterPro" id="IPR036860">
    <property type="entry name" value="SH2_dom_sf"/>
</dbReference>
<dbReference type="PROSITE" id="PS50055">
    <property type="entry name" value="TYR_PHOSPHATASE_PTP"/>
    <property type="match status" value="1"/>
</dbReference>
<dbReference type="PRINTS" id="PR00700">
    <property type="entry name" value="PRTYPHPHTASE"/>
</dbReference>
<dbReference type="InterPro" id="IPR000980">
    <property type="entry name" value="SH2"/>
</dbReference>
<dbReference type="InterPro" id="IPR016130">
    <property type="entry name" value="Tyr_Pase_AS"/>
</dbReference>
<dbReference type="PROSITE" id="PS00383">
    <property type="entry name" value="TYR_PHOSPHATASE_1"/>
    <property type="match status" value="1"/>
</dbReference>
<dbReference type="GO" id="GO:0030971">
    <property type="term" value="F:receptor tyrosine kinase binding"/>
    <property type="evidence" value="ECO:0007669"/>
    <property type="project" value="TreeGrafter"/>
</dbReference>
<dbReference type="EMBL" id="VXIV02002481">
    <property type="protein sequence ID" value="KAF6025251.1"/>
    <property type="molecule type" value="Genomic_DNA"/>
</dbReference>
<organism evidence="6 7">
    <name type="scientific">Bugula neritina</name>
    <name type="common">Brown bryozoan</name>
    <name type="synonym">Sertularia neritina</name>
    <dbReference type="NCBI Taxonomy" id="10212"/>
    <lineage>
        <taxon>Eukaryota</taxon>
        <taxon>Metazoa</taxon>
        <taxon>Spiralia</taxon>
        <taxon>Lophotrochozoa</taxon>
        <taxon>Bryozoa</taxon>
        <taxon>Gymnolaemata</taxon>
        <taxon>Cheilostomatida</taxon>
        <taxon>Flustrina</taxon>
        <taxon>Buguloidea</taxon>
        <taxon>Bugulidae</taxon>
        <taxon>Bugula</taxon>
    </lineage>
</organism>
<dbReference type="OrthoDB" id="8815311at2759"/>
<dbReference type="SMART" id="SM00252">
    <property type="entry name" value="SH2"/>
    <property type="match status" value="2"/>
</dbReference>
<dbReference type="PANTHER" id="PTHR46559">
    <property type="entry name" value="TYROSINE-PROTEIN PHOSPHATASE NON-RECEPTOR TYPE 11"/>
    <property type="match status" value="1"/>
</dbReference>
<name>A0A7J7JI15_BUGNE</name>
<dbReference type="Pfam" id="PF00017">
    <property type="entry name" value="SH2"/>
    <property type="match status" value="2"/>
</dbReference>
<dbReference type="InterPro" id="IPR000387">
    <property type="entry name" value="Tyr_Pase_dom"/>
</dbReference>
<dbReference type="InterPro" id="IPR029021">
    <property type="entry name" value="Prot-tyrosine_phosphatase-like"/>
</dbReference>
<dbReference type="PROSITE" id="PS50001">
    <property type="entry name" value="SH2"/>
    <property type="match status" value="1"/>
</dbReference>
<evidence type="ECO:0000313" key="7">
    <source>
        <dbReference type="Proteomes" id="UP000593567"/>
    </source>
</evidence>
<dbReference type="PROSITE" id="PS50056">
    <property type="entry name" value="TYR_PHOSPHATASE_2"/>
    <property type="match status" value="1"/>
</dbReference>